<feature type="transmembrane region" description="Helical" evidence="5">
    <location>
        <begin position="191"/>
        <end position="210"/>
    </location>
</feature>
<dbReference type="NCBIfam" id="NF011648">
    <property type="entry name" value="PRK15066.1"/>
    <property type="match status" value="1"/>
</dbReference>
<comment type="caution">
    <text evidence="7">The sequence shown here is derived from an EMBL/GenBank/DDBJ whole genome shotgun (WGS) entry which is preliminary data.</text>
</comment>
<dbReference type="GO" id="GO:0140359">
    <property type="term" value="F:ABC-type transporter activity"/>
    <property type="evidence" value="ECO:0007669"/>
    <property type="project" value="InterPro"/>
</dbReference>
<evidence type="ECO:0000256" key="1">
    <source>
        <dbReference type="ARBA" id="ARBA00004141"/>
    </source>
</evidence>
<evidence type="ECO:0000256" key="3">
    <source>
        <dbReference type="ARBA" id="ARBA00022989"/>
    </source>
</evidence>
<feature type="transmembrane region" description="Helical" evidence="5">
    <location>
        <begin position="96"/>
        <end position="120"/>
    </location>
</feature>
<name>U2YZV7_9RHOB</name>
<dbReference type="STRING" id="1337093.MBELCI_0384"/>
<feature type="transmembrane region" description="Helical" evidence="5">
    <location>
        <begin position="216"/>
        <end position="236"/>
    </location>
</feature>
<dbReference type="GO" id="GO:0043190">
    <property type="term" value="C:ATP-binding cassette (ABC) transporter complex"/>
    <property type="evidence" value="ECO:0007669"/>
    <property type="project" value="InterPro"/>
</dbReference>
<keyword evidence="2 5" id="KW-0812">Transmembrane</keyword>
<organism evidence="7 8">
    <name type="scientific">Limimaricola cinnabarinus LL-001</name>
    <dbReference type="NCBI Taxonomy" id="1337093"/>
    <lineage>
        <taxon>Bacteria</taxon>
        <taxon>Pseudomonadati</taxon>
        <taxon>Pseudomonadota</taxon>
        <taxon>Alphaproteobacteria</taxon>
        <taxon>Rhodobacterales</taxon>
        <taxon>Paracoccaceae</taxon>
        <taxon>Limimaricola</taxon>
    </lineage>
</organism>
<comment type="subcellular location">
    <subcellularLocation>
        <location evidence="5">Cell inner membrane</location>
        <topology evidence="5">Multi-pass membrane protein</topology>
    </subcellularLocation>
    <subcellularLocation>
        <location evidence="1">Membrane</location>
        <topology evidence="1">Multi-pass membrane protein</topology>
    </subcellularLocation>
</comment>
<keyword evidence="4 5" id="KW-0472">Membrane</keyword>
<dbReference type="PROSITE" id="PS51012">
    <property type="entry name" value="ABC_TM2"/>
    <property type="match status" value="1"/>
</dbReference>
<keyword evidence="8" id="KW-1185">Reference proteome</keyword>
<keyword evidence="5" id="KW-1003">Cell membrane</keyword>
<dbReference type="AlphaFoldDB" id="U2YZV7"/>
<evidence type="ECO:0000256" key="5">
    <source>
        <dbReference type="RuleBase" id="RU361157"/>
    </source>
</evidence>
<dbReference type="PANTHER" id="PTHR43332:SF2">
    <property type="entry name" value="INNER MEMBRANE TRANSPORT PERMEASE YADH"/>
    <property type="match status" value="1"/>
</dbReference>
<feature type="transmembrane region" description="Helical" evidence="5">
    <location>
        <begin position="126"/>
        <end position="145"/>
    </location>
</feature>
<dbReference type="PANTHER" id="PTHR43332">
    <property type="entry name" value="INNER MEMBRANE TRANSPORT PERMEASE YADH-RELATED"/>
    <property type="match status" value="1"/>
</dbReference>
<keyword evidence="5" id="KW-0813">Transport</keyword>
<dbReference type="InterPro" id="IPR013525">
    <property type="entry name" value="ABC2_TM"/>
</dbReference>
<protein>
    <recommendedName>
        <fullName evidence="5">Transport permease protein</fullName>
    </recommendedName>
</protein>
<reference evidence="7" key="1">
    <citation type="journal article" date="2013" name="Genome Announc.">
        <title>Draft Genome Sequence of Loktanella cinnabarina LL-001T, Isolated from Deep-Sea Floor Sediment.</title>
        <authorList>
            <person name="Nishi S."/>
            <person name="Tsubouchi T."/>
            <person name="Takaki Y."/>
            <person name="Koyanagi R."/>
            <person name="Satoh N."/>
            <person name="Maruyama T."/>
            <person name="Hatada Y."/>
        </authorList>
    </citation>
    <scope>NUCLEOTIDE SEQUENCE [LARGE SCALE GENOMIC DNA]</scope>
    <source>
        <strain evidence="7">LL-001</strain>
    </source>
</reference>
<comment type="similarity">
    <text evidence="5">Belongs to the ABC-2 integral membrane protein family.</text>
</comment>
<sequence length="329" mass="35042">MPPIGWAVARRFSCDVPIYTATRGSSTRTARRGACRCGCDAISTSLATARMTATTPTSGGTHMSTDTDQGIRRFGRFNTLGTATLASREIRRFLNVWAQTVMAPLINAALFLLIFTIAIGPQRGDVMGVAFLHFLAPGLLMMTVIQQAFANTSSSLASAKVQGNIVDTLMAPLSPAEVLAGYVAGSVARGLIVAVVITIGVWLFLGVGLAHPFWALTFWVLGSIFMGSLGLIAGIYAQKFDQLAAITNFLVTPLAFLSGTFYSIDALPGFMQVMSHANPFFYLIDGARYGMIGVSDSSPVLGLGVALVSCLVVVGLAWTWLRKGYRLKP</sequence>
<dbReference type="InterPro" id="IPR047817">
    <property type="entry name" value="ABC2_TM_bact-type"/>
</dbReference>
<evidence type="ECO:0000256" key="4">
    <source>
        <dbReference type="ARBA" id="ARBA00023136"/>
    </source>
</evidence>
<keyword evidence="3 5" id="KW-1133">Transmembrane helix</keyword>
<evidence type="ECO:0000256" key="2">
    <source>
        <dbReference type="ARBA" id="ARBA00022692"/>
    </source>
</evidence>
<feature type="transmembrane region" description="Helical" evidence="5">
    <location>
        <begin position="300"/>
        <end position="321"/>
    </location>
</feature>
<dbReference type="eggNOG" id="COG0842">
    <property type="taxonomic scope" value="Bacteria"/>
</dbReference>
<dbReference type="Proteomes" id="UP000016566">
    <property type="component" value="Unassembled WGS sequence"/>
</dbReference>
<feature type="domain" description="ABC transmembrane type-2" evidence="6">
    <location>
        <begin position="95"/>
        <end position="324"/>
    </location>
</feature>
<feature type="transmembrane region" description="Helical" evidence="5">
    <location>
        <begin position="243"/>
        <end position="264"/>
    </location>
</feature>
<evidence type="ECO:0000313" key="8">
    <source>
        <dbReference type="Proteomes" id="UP000016566"/>
    </source>
</evidence>
<dbReference type="InterPro" id="IPR052522">
    <property type="entry name" value="ABC-2_transport_permease"/>
</dbReference>
<dbReference type="EMBL" id="BATB01000003">
    <property type="protein sequence ID" value="GAD54332.1"/>
    <property type="molecule type" value="Genomic_DNA"/>
</dbReference>
<dbReference type="Pfam" id="PF01061">
    <property type="entry name" value="ABC2_membrane"/>
    <property type="match status" value="1"/>
</dbReference>
<evidence type="ECO:0000259" key="6">
    <source>
        <dbReference type="PROSITE" id="PS51012"/>
    </source>
</evidence>
<proteinExistence type="inferred from homology"/>
<gene>
    <name evidence="7" type="ORF">MBELCI_0384</name>
</gene>
<dbReference type="InterPro" id="IPR000412">
    <property type="entry name" value="ABC_2_transport"/>
</dbReference>
<accession>U2YZV7</accession>
<dbReference type="PRINTS" id="PR00164">
    <property type="entry name" value="ABC2TRNSPORT"/>
</dbReference>
<evidence type="ECO:0000313" key="7">
    <source>
        <dbReference type="EMBL" id="GAD54332.1"/>
    </source>
</evidence>